<evidence type="ECO:0000313" key="2">
    <source>
        <dbReference type="Proteomes" id="UP000030665"/>
    </source>
</evidence>
<gene>
    <name evidence="1" type="ORF">TTRE_0000900701</name>
</gene>
<evidence type="ECO:0000313" key="1">
    <source>
        <dbReference type="EMBL" id="CDW60617.1"/>
    </source>
</evidence>
<keyword evidence="2" id="KW-1185">Reference proteome</keyword>
<dbReference type="EMBL" id="HG807243">
    <property type="protein sequence ID" value="CDW60617.1"/>
    <property type="molecule type" value="Genomic_DNA"/>
</dbReference>
<accession>A0A077ZJR6</accession>
<name>A0A077ZJR6_TRITR</name>
<dbReference type="OrthoDB" id="7995304at2759"/>
<reference evidence="1" key="1">
    <citation type="submission" date="2014-01" db="EMBL/GenBank/DDBJ databases">
        <authorList>
            <person name="Aslett M."/>
        </authorList>
    </citation>
    <scope>NUCLEOTIDE SEQUENCE</scope>
</reference>
<dbReference type="Proteomes" id="UP000030665">
    <property type="component" value="Unassembled WGS sequence"/>
</dbReference>
<organism evidence="1 2">
    <name type="scientific">Trichuris trichiura</name>
    <name type="common">Whipworm</name>
    <name type="synonym">Trichocephalus trichiurus</name>
    <dbReference type="NCBI Taxonomy" id="36087"/>
    <lineage>
        <taxon>Eukaryota</taxon>
        <taxon>Metazoa</taxon>
        <taxon>Ecdysozoa</taxon>
        <taxon>Nematoda</taxon>
        <taxon>Enoplea</taxon>
        <taxon>Dorylaimia</taxon>
        <taxon>Trichinellida</taxon>
        <taxon>Trichuridae</taxon>
        <taxon>Trichuris</taxon>
    </lineage>
</organism>
<sequence length="141" mass="15940">MTGEGAVSLLEFWRKYYVRSAIENVHRAWQEVPGNRLRSAWSSILRRRMGEQPGSFAFFSVAVKEMAELGTEKLGFSDLDAANIEEMLTSSGDGDLLNLVQENASEEKDDGDNDDESALDCEETDELLLRGFKKCFPLWRP</sequence>
<reference evidence="1" key="2">
    <citation type="submission" date="2014-03" db="EMBL/GenBank/DDBJ databases">
        <title>The whipworm genome and dual-species transcriptomics of an intimate host-pathogen interaction.</title>
        <authorList>
            <person name="Foth B.J."/>
            <person name="Tsai I.J."/>
            <person name="Reid A.J."/>
            <person name="Bancroft A.J."/>
            <person name="Nichol S."/>
            <person name="Tracey A."/>
            <person name="Holroyd N."/>
            <person name="Cotton J.A."/>
            <person name="Stanley E.J."/>
            <person name="Zarowiecki M."/>
            <person name="Liu J.Z."/>
            <person name="Huckvale T."/>
            <person name="Cooper P.J."/>
            <person name="Grencis R.K."/>
            <person name="Berriman M."/>
        </authorList>
    </citation>
    <scope>NUCLEOTIDE SEQUENCE [LARGE SCALE GENOMIC DNA]</scope>
</reference>
<proteinExistence type="predicted"/>
<protein>
    <submittedName>
        <fullName evidence="1">Uncharacterized protein</fullName>
    </submittedName>
</protein>
<dbReference type="STRING" id="36087.A0A077ZJR6"/>
<dbReference type="AlphaFoldDB" id="A0A077ZJR6"/>